<dbReference type="AlphaFoldDB" id="A0AAW7X1N6"/>
<evidence type="ECO:0000313" key="1">
    <source>
        <dbReference type="EMBL" id="MDO6420847.1"/>
    </source>
</evidence>
<gene>
    <name evidence="1" type="ORF">Q4521_00025</name>
</gene>
<proteinExistence type="predicted"/>
<protein>
    <recommendedName>
        <fullName evidence="3">GIY-YIG domain-containing protein</fullName>
    </recommendedName>
</protein>
<comment type="caution">
    <text evidence="1">The sequence shown here is derived from an EMBL/GenBank/DDBJ whole genome shotgun (WGS) entry which is preliminary data.</text>
</comment>
<dbReference type="EMBL" id="JAUOPB010000001">
    <property type="protein sequence ID" value="MDO6420847.1"/>
    <property type="molecule type" value="Genomic_DNA"/>
</dbReference>
<dbReference type="RefSeq" id="WP_303489918.1">
    <property type="nucleotide sequence ID" value="NZ_JAUOPB010000001.1"/>
</dbReference>
<name>A0AAW7X1N6_9GAMM</name>
<organism evidence="1 2">
    <name type="scientific">Saccharophagus degradans</name>
    <dbReference type="NCBI Taxonomy" id="86304"/>
    <lineage>
        <taxon>Bacteria</taxon>
        <taxon>Pseudomonadati</taxon>
        <taxon>Pseudomonadota</taxon>
        <taxon>Gammaproteobacteria</taxon>
        <taxon>Cellvibrionales</taxon>
        <taxon>Cellvibrionaceae</taxon>
        <taxon>Saccharophagus</taxon>
    </lineage>
</organism>
<dbReference type="Proteomes" id="UP001169760">
    <property type="component" value="Unassembled WGS sequence"/>
</dbReference>
<evidence type="ECO:0000313" key="2">
    <source>
        <dbReference type="Proteomes" id="UP001169760"/>
    </source>
</evidence>
<reference evidence="1" key="1">
    <citation type="submission" date="2023-07" db="EMBL/GenBank/DDBJ databases">
        <title>Genome content predicts the carbon catabolic preferences of heterotrophic bacteria.</title>
        <authorList>
            <person name="Gralka M."/>
        </authorList>
    </citation>
    <scope>NUCLEOTIDE SEQUENCE</scope>
    <source>
        <strain evidence="1">I3M17_2</strain>
    </source>
</reference>
<evidence type="ECO:0008006" key="3">
    <source>
        <dbReference type="Google" id="ProtNLM"/>
    </source>
</evidence>
<accession>A0AAW7X1N6</accession>
<sequence>MIELKFSIGLDSFENGNFIYIWIDGANLPFYVGETGKSPIDRAGLHIRDKSRSGAIVSKIIQLRSAQKQDYTVLAFPIEDELLTRVCQENGASTSNASYNRARKAIERAVYEELSKKFKDLHKARGCNWQAKSGVEYVKYVCEQCIKKGA</sequence>